<proteinExistence type="predicted"/>
<gene>
    <name evidence="2" type="ORF">J1N35_042833</name>
</gene>
<comment type="caution">
    <text evidence="2">The sequence shown here is derived from an EMBL/GenBank/DDBJ whole genome shotgun (WGS) entry which is preliminary data.</text>
</comment>
<dbReference type="InterPro" id="IPR002156">
    <property type="entry name" value="RNaseH_domain"/>
</dbReference>
<dbReference type="Gene3D" id="3.30.420.10">
    <property type="entry name" value="Ribonuclease H-like superfamily/Ribonuclease H"/>
    <property type="match status" value="1"/>
</dbReference>
<dbReference type="AlphaFoldDB" id="A0A9D3U673"/>
<dbReference type="InterPro" id="IPR053151">
    <property type="entry name" value="RNase_H-like"/>
</dbReference>
<protein>
    <recommendedName>
        <fullName evidence="1">RNase H type-1 domain-containing protein</fullName>
    </recommendedName>
</protein>
<sequence>MTPKRKQETDLGIVIRADHGCVTGAAVQKVGNVGVCAIQAGLEMAVFKGFTSLEVESDSLLAIQEVEKRDEPCWDCFTLVLDLHDIVLDCRKVVFNYMKRDCNKLAHSPSRLTCQAGEVRVCDASLPYFA</sequence>
<organism evidence="2 3">
    <name type="scientific">Gossypium stocksii</name>
    <dbReference type="NCBI Taxonomy" id="47602"/>
    <lineage>
        <taxon>Eukaryota</taxon>
        <taxon>Viridiplantae</taxon>
        <taxon>Streptophyta</taxon>
        <taxon>Embryophyta</taxon>
        <taxon>Tracheophyta</taxon>
        <taxon>Spermatophyta</taxon>
        <taxon>Magnoliopsida</taxon>
        <taxon>eudicotyledons</taxon>
        <taxon>Gunneridae</taxon>
        <taxon>Pentapetalae</taxon>
        <taxon>rosids</taxon>
        <taxon>malvids</taxon>
        <taxon>Malvales</taxon>
        <taxon>Malvaceae</taxon>
        <taxon>Malvoideae</taxon>
        <taxon>Gossypium</taxon>
    </lineage>
</organism>
<dbReference type="Pfam" id="PF13456">
    <property type="entry name" value="RVT_3"/>
    <property type="match status" value="1"/>
</dbReference>
<dbReference type="InterPro" id="IPR036397">
    <property type="entry name" value="RNaseH_sf"/>
</dbReference>
<evidence type="ECO:0000313" key="2">
    <source>
        <dbReference type="EMBL" id="KAH1030659.1"/>
    </source>
</evidence>
<dbReference type="EMBL" id="JAIQCV010000013">
    <property type="protein sequence ID" value="KAH1030659.1"/>
    <property type="molecule type" value="Genomic_DNA"/>
</dbReference>
<dbReference type="PANTHER" id="PTHR47723">
    <property type="entry name" value="OS05G0353850 PROTEIN"/>
    <property type="match status" value="1"/>
</dbReference>
<dbReference type="PANTHER" id="PTHR47723:SF19">
    <property type="entry name" value="POLYNUCLEOTIDYL TRANSFERASE, RIBONUCLEASE H-LIKE SUPERFAMILY PROTEIN"/>
    <property type="match status" value="1"/>
</dbReference>
<dbReference type="GO" id="GO:0003676">
    <property type="term" value="F:nucleic acid binding"/>
    <property type="evidence" value="ECO:0007669"/>
    <property type="project" value="InterPro"/>
</dbReference>
<feature type="domain" description="RNase H type-1" evidence="1">
    <location>
        <begin position="4"/>
        <end position="108"/>
    </location>
</feature>
<dbReference type="CDD" id="cd06222">
    <property type="entry name" value="RNase_H_like"/>
    <property type="match status" value="1"/>
</dbReference>
<dbReference type="OrthoDB" id="1906820at2759"/>
<keyword evidence="3" id="KW-1185">Reference proteome</keyword>
<dbReference type="InterPro" id="IPR044730">
    <property type="entry name" value="RNase_H-like_dom_plant"/>
</dbReference>
<name>A0A9D3U673_9ROSI</name>
<dbReference type="GO" id="GO:0004523">
    <property type="term" value="F:RNA-DNA hybrid ribonuclease activity"/>
    <property type="evidence" value="ECO:0007669"/>
    <property type="project" value="InterPro"/>
</dbReference>
<evidence type="ECO:0000259" key="1">
    <source>
        <dbReference type="Pfam" id="PF13456"/>
    </source>
</evidence>
<reference evidence="2 3" key="1">
    <citation type="journal article" date="2021" name="Plant Biotechnol. J.">
        <title>Multi-omics assisted identification of the key and species-specific regulatory components of drought-tolerant mechanisms in Gossypium stocksii.</title>
        <authorList>
            <person name="Yu D."/>
            <person name="Ke L."/>
            <person name="Zhang D."/>
            <person name="Wu Y."/>
            <person name="Sun Y."/>
            <person name="Mei J."/>
            <person name="Sun J."/>
            <person name="Sun Y."/>
        </authorList>
    </citation>
    <scope>NUCLEOTIDE SEQUENCE [LARGE SCALE GENOMIC DNA]</scope>
    <source>
        <strain evidence="3">cv. E1</strain>
        <tissue evidence="2">Leaf</tissue>
    </source>
</reference>
<dbReference type="Proteomes" id="UP000828251">
    <property type="component" value="Unassembled WGS sequence"/>
</dbReference>
<evidence type="ECO:0000313" key="3">
    <source>
        <dbReference type="Proteomes" id="UP000828251"/>
    </source>
</evidence>
<accession>A0A9D3U673</accession>